<accession>A0ABZ0Y233</accession>
<feature type="transmembrane region" description="Helical" evidence="6">
    <location>
        <begin position="41"/>
        <end position="58"/>
    </location>
</feature>
<protein>
    <submittedName>
        <fullName evidence="8">DMT family transporter</fullName>
    </submittedName>
</protein>
<dbReference type="GeneID" id="43166606"/>
<feature type="transmembrane region" description="Helical" evidence="6">
    <location>
        <begin position="189"/>
        <end position="211"/>
    </location>
</feature>
<feature type="transmembrane region" description="Helical" evidence="6">
    <location>
        <begin position="154"/>
        <end position="177"/>
    </location>
</feature>
<evidence type="ECO:0000313" key="9">
    <source>
        <dbReference type="Proteomes" id="UP001326110"/>
    </source>
</evidence>
<comment type="subcellular location">
    <subcellularLocation>
        <location evidence="1">Membrane</location>
        <topology evidence="1">Multi-pass membrane protein</topology>
    </subcellularLocation>
</comment>
<dbReference type="Proteomes" id="UP001326110">
    <property type="component" value="Chromosome"/>
</dbReference>
<evidence type="ECO:0000256" key="6">
    <source>
        <dbReference type="SAM" id="Phobius"/>
    </source>
</evidence>
<evidence type="ECO:0000256" key="1">
    <source>
        <dbReference type="ARBA" id="ARBA00004141"/>
    </source>
</evidence>
<evidence type="ECO:0000313" key="8">
    <source>
        <dbReference type="EMBL" id="WQH06090.1"/>
    </source>
</evidence>
<name>A0ABZ0Y233_9BURK</name>
<keyword evidence="9" id="KW-1185">Reference proteome</keyword>
<sequence length="319" mass="33851">MLLNNHRLGIAAGVLACALWGLVFLAPEVTPGFTPLQLSAGRYLAYGLVAALLIGPGWRRLRGRLTWREWRGLVWLALTGNLVYYVLLAKAVQAGGVAMTSLVIGLLPVIVTLVGARDRHAVPLKRLLPSLALSMAGLLCISWQALAAPGHQSTLGLLCALGALLSWTTYVVANSRWLGRLQQVSAHEWSLLTGLVTGALALALAVPAFVLAAPNADHDTSGWLVFTGIVTGVAVLCSVIGNGLWNVASRTLPLTMTGQLIVFETVFAVLYGFMWEQRWPTVAEGAALLLLLGGVALCAQAHRPQRTAPPGMPGKRQPA</sequence>
<feature type="transmembrane region" description="Helical" evidence="6">
    <location>
        <begin position="70"/>
        <end position="88"/>
    </location>
</feature>
<feature type="transmembrane region" description="Helical" evidence="6">
    <location>
        <begin position="127"/>
        <end position="148"/>
    </location>
</feature>
<dbReference type="InterPro" id="IPR050638">
    <property type="entry name" value="AA-Vitamin_Transporters"/>
</dbReference>
<dbReference type="PANTHER" id="PTHR32322:SF2">
    <property type="entry name" value="EAMA DOMAIN-CONTAINING PROTEIN"/>
    <property type="match status" value="1"/>
</dbReference>
<keyword evidence="4 6" id="KW-1133">Transmembrane helix</keyword>
<feature type="transmembrane region" description="Helical" evidence="6">
    <location>
        <begin position="94"/>
        <end position="115"/>
    </location>
</feature>
<dbReference type="InterPro" id="IPR037185">
    <property type="entry name" value="EmrE-like"/>
</dbReference>
<keyword evidence="3 6" id="KW-0812">Transmembrane</keyword>
<dbReference type="RefSeq" id="WP_040377806.1">
    <property type="nucleotide sequence ID" value="NZ_CP140152.1"/>
</dbReference>
<feature type="transmembrane region" description="Helical" evidence="6">
    <location>
        <begin position="252"/>
        <end position="273"/>
    </location>
</feature>
<evidence type="ECO:0000259" key="7">
    <source>
        <dbReference type="Pfam" id="PF00892"/>
    </source>
</evidence>
<dbReference type="EMBL" id="CP140152">
    <property type="protein sequence ID" value="WQH06090.1"/>
    <property type="molecule type" value="Genomic_DNA"/>
</dbReference>
<evidence type="ECO:0000256" key="5">
    <source>
        <dbReference type="ARBA" id="ARBA00023136"/>
    </source>
</evidence>
<dbReference type="PANTHER" id="PTHR32322">
    <property type="entry name" value="INNER MEMBRANE TRANSPORTER"/>
    <property type="match status" value="1"/>
</dbReference>
<dbReference type="Pfam" id="PF00892">
    <property type="entry name" value="EamA"/>
    <property type="match status" value="2"/>
</dbReference>
<feature type="domain" description="EamA" evidence="7">
    <location>
        <begin position="8"/>
        <end position="142"/>
    </location>
</feature>
<evidence type="ECO:0000256" key="2">
    <source>
        <dbReference type="ARBA" id="ARBA00007362"/>
    </source>
</evidence>
<proteinExistence type="inferred from homology"/>
<feature type="domain" description="EamA" evidence="7">
    <location>
        <begin position="155"/>
        <end position="297"/>
    </location>
</feature>
<dbReference type="InterPro" id="IPR000620">
    <property type="entry name" value="EamA_dom"/>
</dbReference>
<feature type="transmembrane region" description="Helical" evidence="6">
    <location>
        <begin position="223"/>
        <end position="245"/>
    </location>
</feature>
<evidence type="ECO:0000256" key="4">
    <source>
        <dbReference type="ARBA" id="ARBA00022989"/>
    </source>
</evidence>
<organism evidence="8 9">
    <name type="scientific">Duganella zoogloeoides</name>
    <dbReference type="NCBI Taxonomy" id="75659"/>
    <lineage>
        <taxon>Bacteria</taxon>
        <taxon>Pseudomonadati</taxon>
        <taxon>Pseudomonadota</taxon>
        <taxon>Betaproteobacteria</taxon>
        <taxon>Burkholderiales</taxon>
        <taxon>Oxalobacteraceae</taxon>
        <taxon>Telluria group</taxon>
        <taxon>Duganella</taxon>
    </lineage>
</organism>
<feature type="transmembrane region" description="Helical" evidence="6">
    <location>
        <begin position="279"/>
        <end position="299"/>
    </location>
</feature>
<dbReference type="SUPFAM" id="SSF103481">
    <property type="entry name" value="Multidrug resistance efflux transporter EmrE"/>
    <property type="match status" value="2"/>
</dbReference>
<reference evidence="8 9" key="1">
    <citation type="submission" date="2023-11" db="EMBL/GenBank/DDBJ databases">
        <title>MicrobeMod: A computational toolkit for identifying prokaryotic methylation and restriction-modification with nanopore sequencing.</title>
        <authorList>
            <person name="Crits-Christoph A."/>
            <person name="Kang S.C."/>
            <person name="Lee H."/>
            <person name="Ostrov N."/>
        </authorList>
    </citation>
    <scope>NUCLEOTIDE SEQUENCE [LARGE SCALE GENOMIC DNA]</scope>
    <source>
        <strain evidence="8 9">ATCC 25935</strain>
    </source>
</reference>
<gene>
    <name evidence="8" type="ORF">SR858_07085</name>
</gene>
<comment type="similarity">
    <text evidence="2">Belongs to the EamA transporter family.</text>
</comment>
<keyword evidence="5 6" id="KW-0472">Membrane</keyword>
<evidence type="ECO:0000256" key="3">
    <source>
        <dbReference type="ARBA" id="ARBA00022692"/>
    </source>
</evidence>